<dbReference type="InterPro" id="IPR036390">
    <property type="entry name" value="WH_DNA-bd_sf"/>
</dbReference>
<comment type="caution">
    <text evidence="2">The sequence shown here is derived from an EMBL/GenBank/DDBJ whole genome shotgun (WGS) entry which is preliminary data.</text>
</comment>
<dbReference type="eggNOG" id="COG1695">
    <property type="taxonomic scope" value="Bacteria"/>
</dbReference>
<dbReference type="OrthoDB" id="122286at2"/>
<name>A0A0A0JUP7_9MICO</name>
<dbReference type="InterPro" id="IPR052509">
    <property type="entry name" value="Metal_resp_DNA-bind_regulator"/>
</dbReference>
<dbReference type="Proteomes" id="UP000030013">
    <property type="component" value="Unassembled WGS sequence"/>
</dbReference>
<dbReference type="SUPFAM" id="SSF46785">
    <property type="entry name" value="Winged helix' DNA-binding domain"/>
    <property type="match status" value="1"/>
</dbReference>
<protein>
    <submittedName>
        <fullName evidence="2">PadR family transcriptional regulator</fullName>
    </submittedName>
</protein>
<dbReference type="PANTHER" id="PTHR33169">
    <property type="entry name" value="PADR-FAMILY TRANSCRIPTIONAL REGULATOR"/>
    <property type="match status" value="1"/>
</dbReference>
<organism evidence="2 3">
    <name type="scientific">Knoellia aerolata DSM 18566</name>
    <dbReference type="NCBI Taxonomy" id="1385519"/>
    <lineage>
        <taxon>Bacteria</taxon>
        <taxon>Bacillati</taxon>
        <taxon>Actinomycetota</taxon>
        <taxon>Actinomycetes</taxon>
        <taxon>Micrococcales</taxon>
        <taxon>Intrasporangiaceae</taxon>
        <taxon>Knoellia</taxon>
    </lineage>
</organism>
<dbReference type="Gene3D" id="1.10.10.10">
    <property type="entry name" value="Winged helix-like DNA-binding domain superfamily/Winged helix DNA-binding domain"/>
    <property type="match status" value="1"/>
</dbReference>
<dbReference type="EMBL" id="AVPL01000024">
    <property type="protein sequence ID" value="KGN41095.1"/>
    <property type="molecule type" value="Genomic_DNA"/>
</dbReference>
<dbReference type="Pfam" id="PF03551">
    <property type="entry name" value="PadR"/>
    <property type="match status" value="1"/>
</dbReference>
<keyword evidence="3" id="KW-1185">Reference proteome</keyword>
<gene>
    <name evidence="2" type="ORF">N801_09505</name>
</gene>
<feature type="domain" description="Transcription regulator PadR N-terminal" evidence="1">
    <location>
        <begin position="17"/>
        <end position="88"/>
    </location>
</feature>
<evidence type="ECO:0000259" key="1">
    <source>
        <dbReference type="Pfam" id="PF03551"/>
    </source>
</evidence>
<dbReference type="InterPro" id="IPR005149">
    <property type="entry name" value="Tscrpt_reg_PadR_N"/>
</dbReference>
<dbReference type="RefSeq" id="WP_035937307.1">
    <property type="nucleotide sequence ID" value="NZ_AVPL01000024.1"/>
</dbReference>
<dbReference type="AlphaFoldDB" id="A0A0A0JUP7"/>
<sequence length="118" mass="12601">MPAHDPQMLKGVLGLLLLSMLSTGDQYGYGIVTQLRVAGFDDLAEGTVYPALTRLEAAGFLESYLLRSDSGPARKYYRLTDTGHAELAHRQTAWNGLVRSVETATAAVSAALTTGETA</sequence>
<dbReference type="STRING" id="1385519.N801_09505"/>
<accession>A0A0A0JUP7</accession>
<dbReference type="InterPro" id="IPR036388">
    <property type="entry name" value="WH-like_DNA-bd_sf"/>
</dbReference>
<evidence type="ECO:0000313" key="2">
    <source>
        <dbReference type="EMBL" id="KGN41095.1"/>
    </source>
</evidence>
<dbReference type="PANTHER" id="PTHR33169:SF14">
    <property type="entry name" value="TRANSCRIPTIONAL REGULATOR RV3488"/>
    <property type="match status" value="1"/>
</dbReference>
<evidence type="ECO:0000313" key="3">
    <source>
        <dbReference type="Proteomes" id="UP000030013"/>
    </source>
</evidence>
<reference evidence="2 3" key="1">
    <citation type="submission" date="2013-08" db="EMBL/GenBank/DDBJ databases">
        <title>The genome sequence of Knoellia aerolata.</title>
        <authorList>
            <person name="Zhu W."/>
            <person name="Wang G."/>
        </authorList>
    </citation>
    <scope>NUCLEOTIDE SEQUENCE [LARGE SCALE GENOMIC DNA]</scope>
    <source>
        <strain evidence="2 3">DSM 18566</strain>
    </source>
</reference>
<proteinExistence type="predicted"/>